<gene>
    <name evidence="2 3" type="primary">LOC116292632</name>
</gene>
<dbReference type="GeneID" id="116292632"/>
<proteinExistence type="predicted"/>
<dbReference type="KEGG" id="aten:116292632"/>
<dbReference type="RefSeq" id="XP_031555842.1">
    <property type="nucleotide sequence ID" value="XM_031699982.1"/>
</dbReference>
<accession>A0A6P8HT78</accession>
<dbReference type="AlphaFoldDB" id="A0A6P8HT78"/>
<evidence type="ECO:0000313" key="2">
    <source>
        <dbReference type="RefSeq" id="XP_031555841.1"/>
    </source>
</evidence>
<name>A0A6P8HT78_ACTTE</name>
<keyword evidence="1" id="KW-1185">Reference proteome</keyword>
<dbReference type="RefSeq" id="XP_031555841.1">
    <property type="nucleotide sequence ID" value="XM_031699981.1"/>
</dbReference>
<evidence type="ECO:0000313" key="3">
    <source>
        <dbReference type="RefSeq" id="XP_031555842.1"/>
    </source>
</evidence>
<organism evidence="1 3">
    <name type="scientific">Actinia tenebrosa</name>
    <name type="common">Australian red waratah sea anemone</name>
    <dbReference type="NCBI Taxonomy" id="6105"/>
    <lineage>
        <taxon>Eukaryota</taxon>
        <taxon>Metazoa</taxon>
        <taxon>Cnidaria</taxon>
        <taxon>Anthozoa</taxon>
        <taxon>Hexacorallia</taxon>
        <taxon>Actiniaria</taxon>
        <taxon>Actiniidae</taxon>
        <taxon>Actinia</taxon>
    </lineage>
</organism>
<evidence type="ECO:0000313" key="1">
    <source>
        <dbReference type="Proteomes" id="UP000515163"/>
    </source>
</evidence>
<dbReference type="Proteomes" id="UP000515163">
    <property type="component" value="Unplaced"/>
</dbReference>
<protein>
    <submittedName>
        <fullName evidence="2">Uncharacterized protein LOC116292632 isoform X1</fullName>
    </submittedName>
    <submittedName>
        <fullName evidence="3">Uncharacterized protein LOC116292632 isoform X2</fullName>
    </submittedName>
</protein>
<sequence length="263" mass="30484">MATLIPSSLIGAAIEEFMNESSIQTYNNMETVGYTRMFDPKLLFLGKKDGPLKLCQNLLETVVNHPIFCTSRPTISVPSLMPSALDHLPVTVHELQFVTLGNKFNWRSNEHEGFFFVTDYETLKLEGTRNRREIPLEDFMEDQKLPRKNLFGVIYQSEEPVWLSSLHSAEIINFKKRLASTLRISMDRVYWVQKPNDFITFIEGVMYDVYRWRTDKECEENEKIVRGEFVATEESKKQELYDPVTMCYGDIPEKNGITLSEGV</sequence>
<dbReference type="OrthoDB" id="5955551at2759"/>
<reference evidence="2 3" key="1">
    <citation type="submission" date="2025-04" db="UniProtKB">
        <authorList>
            <consortium name="RefSeq"/>
        </authorList>
    </citation>
    <scope>IDENTIFICATION</scope>
    <source>
        <tissue evidence="2 3">Tentacle</tissue>
    </source>
</reference>